<evidence type="ECO:0000256" key="3">
    <source>
        <dbReference type="ARBA" id="ARBA00022829"/>
    </source>
</evidence>
<evidence type="ECO:0000313" key="6">
    <source>
        <dbReference type="EMBL" id="MEA9356685.1"/>
    </source>
</evidence>
<reference evidence="6 7" key="1">
    <citation type="submission" date="2023-11" db="EMBL/GenBank/DDBJ databases">
        <title>A Novel Polar Bacteriovorax (B. antarcticus) Isolated from the Biocrust in Antarctica.</title>
        <authorList>
            <person name="Mun W."/>
            <person name="Choi S.Y."/>
            <person name="Mitchell R.J."/>
        </authorList>
    </citation>
    <scope>NUCLEOTIDE SEQUENCE [LARGE SCALE GENOMIC DNA]</scope>
    <source>
        <strain evidence="6 7">PP10</strain>
    </source>
</reference>
<keyword evidence="3" id="KW-0159">Chromosome partition</keyword>
<comment type="caution">
    <text evidence="6">The sequence shown here is derived from an EMBL/GenBank/DDBJ whole genome shotgun (WGS) entry which is preliminary data.</text>
</comment>
<dbReference type="InterPro" id="IPR036390">
    <property type="entry name" value="WH_DNA-bd_sf"/>
</dbReference>
<dbReference type="InterPro" id="IPR036388">
    <property type="entry name" value="WH-like_DNA-bd_sf"/>
</dbReference>
<protein>
    <submittedName>
        <fullName evidence="6">SMC-Scp complex subunit ScpB</fullName>
    </submittedName>
</protein>
<evidence type="ECO:0000313" key="7">
    <source>
        <dbReference type="Proteomes" id="UP001302274"/>
    </source>
</evidence>
<dbReference type="NCBIfam" id="TIGR00281">
    <property type="entry name" value="SMC-Scp complex subunit ScpB"/>
    <property type="match status" value="1"/>
</dbReference>
<dbReference type="Gene3D" id="1.10.10.10">
    <property type="entry name" value="Winged helix-like DNA-binding domain superfamily/Winged helix DNA-binding domain"/>
    <property type="match status" value="2"/>
</dbReference>
<evidence type="ECO:0000256" key="2">
    <source>
        <dbReference type="ARBA" id="ARBA00022618"/>
    </source>
</evidence>
<dbReference type="Proteomes" id="UP001302274">
    <property type="component" value="Unassembled WGS sequence"/>
</dbReference>
<keyword evidence="2" id="KW-0132">Cell division</keyword>
<organism evidence="6 7">
    <name type="scientific">Bacteriovorax antarcticus</name>
    <dbReference type="NCBI Taxonomy" id="3088717"/>
    <lineage>
        <taxon>Bacteria</taxon>
        <taxon>Pseudomonadati</taxon>
        <taxon>Bdellovibrionota</taxon>
        <taxon>Bacteriovoracia</taxon>
        <taxon>Bacteriovoracales</taxon>
        <taxon>Bacteriovoracaceae</taxon>
        <taxon>Bacteriovorax</taxon>
    </lineage>
</organism>
<keyword evidence="1" id="KW-0963">Cytoplasm</keyword>
<dbReference type="PANTHER" id="PTHR34298:SF2">
    <property type="entry name" value="SEGREGATION AND CONDENSATION PROTEIN B"/>
    <property type="match status" value="1"/>
</dbReference>
<keyword evidence="7" id="KW-1185">Reference proteome</keyword>
<gene>
    <name evidence="6" type="primary">scpB</name>
    <name evidence="6" type="ORF">SHI21_10735</name>
</gene>
<feature type="coiled-coil region" evidence="5">
    <location>
        <begin position="470"/>
        <end position="508"/>
    </location>
</feature>
<dbReference type="InterPro" id="IPR005234">
    <property type="entry name" value="ScpB_csome_segregation"/>
</dbReference>
<proteinExistence type="predicted"/>
<keyword evidence="5" id="KW-0175">Coiled coil</keyword>
<dbReference type="PANTHER" id="PTHR34298">
    <property type="entry name" value="SEGREGATION AND CONDENSATION PROTEIN B"/>
    <property type="match status" value="1"/>
</dbReference>
<dbReference type="EMBL" id="JAYGJQ010000002">
    <property type="protein sequence ID" value="MEA9356685.1"/>
    <property type="molecule type" value="Genomic_DNA"/>
</dbReference>
<dbReference type="Pfam" id="PF04079">
    <property type="entry name" value="SMC_ScpB"/>
    <property type="match status" value="1"/>
</dbReference>
<sequence length="509" mass="57275">MENENNSDIHMDDIEMPARFPEESDLELPVMEMSAEASTVLTEEISEEVLVASTEETTGQDLLEELEELEMSDSIVSDEVLWQARTGLNSDTLCGAIETIIFMSDKPVSIQKIKALIDVDMPLKVVHEALQRLQGEYELKHHGLRLLEVAEGYQYRTKATYSKYVQDIFKINSLVLSPTALEVLAIITYKQPCSKVEVDKIRGVDSGHIVRALMDKRLVKVTGRSDELGRPVLYGTTPEFLEVFNLPDLAALPPEHELDEMSRASSVGKIADIKTLVNDGDKARFKFDEIEELDMLTESIKNISAETDFTASLKVEEKKRISEDGVAVKSAFDLLEEFVNKRLISEQNKMAITSMLTTNVIDPRIINDLEAGPFNVPHDDDEEDFQMIDLDTGLPLEYDAEFDGELDEHGNYESGLDESEFDIIVDLDFDKEESEEEALSKALDAAFENLTGESLDSRLSDEEFAFGGELEEKSQELENLTKDMIVKAQDLDLDLSFLKDELNDENKDS</sequence>
<evidence type="ECO:0000256" key="4">
    <source>
        <dbReference type="ARBA" id="ARBA00023306"/>
    </source>
</evidence>
<evidence type="ECO:0000256" key="1">
    <source>
        <dbReference type="ARBA" id="ARBA00022490"/>
    </source>
</evidence>
<keyword evidence="4" id="KW-0131">Cell cycle</keyword>
<name>A0ABU5VYL1_9BACT</name>
<dbReference type="RefSeq" id="WP_323576526.1">
    <property type="nucleotide sequence ID" value="NZ_JAYGJQ010000002.1"/>
</dbReference>
<accession>A0ABU5VYL1</accession>
<dbReference type="SUPFAM" id="SSF46785">
    <property type="entry name" value="Winged helix' DNA-binding domain"/>
    <property type="match status" value="2"/>
</dbReference>
<evidence type="ECO:0000256" key="5">
    <source>
        <dbReference type="SAM" id="Coils"/>
    </source>
</evidence>